<evidence type="ECO:0000256" key="1">
    <source>
        <dbReference type="ARBA" id="ARBA00022801"/>
    </source>
</evidence>
<dbReference type="InterPro" id="IPR003736">
    <property type="entry name" value="PAAI_dom"/>
</dbReference>
<dbReference type="PANTHER" id="PTHR43240:SF8">
    <property type="entry name" value="PHENYLACETIC ACID DEGRADATION-RELATED PROTEIN"/>
    <property type="match status" value="1"/>
</dbReference>
<dbReference type="InterPro" id="IPR029069">
    <property type="entry name" value="HotDog_dom_sf"/>
</dbReference>
<dbReference type="EMBL" id="CP088156">
    <property type="protein sequence ID" value="UFZ05330.1"/>
    <property type="molecule type" value="Genomic_DNA"/>
</dbReference>
<accession>A0ABY3RD37</accession>
<dbReference type="RefSeq" id="WP_231323306.1">
    <property type="nucleotide sequence ID" value="NZ_CP088156.1"/>
</dbReference>
<keyword evidence="4" id="KW-1185">Reference proteome</keyword>
<dbReference type="InterPro" id="IPR006683">
    <property type="entry name" value="Thioestr_dom"/>
</dbReference>
<protein>
    <submittedName>
        <fullName evidence="3">PaaI family thioesterase</fullName>
    </submittedName>
</protein>
<reference evidence="3" key="1">
    <citation type="journal article" date="2024" name="Antonie Van Leeuwenhoek">
        <title>Bradyrhizobium ontarionense sp. nov., a novel bacterial symbiont isolated from Aeschynomene indica (Indian jointvetch), harbours photosynthesis, nitrogen fixation and nitrous oxide (N2O) reductase genes.</title>
        <authorList>
            <person name="Bromfield E.S.P."/>
            <person name="Cloutier S."/>
        </authorList>
    </citation>
    <scope>NUCLEOTIDE SEQUENCE</scope>
    <source>
        <strain evidence="3">A19</strain>
    </source>
</reference>
<name>A0ABY3RD37_9BRAD</name>
<evidence type="ECO:0000259" key="2">
    <source>
        <dbReference type="Pfam" id="PF03061"/>
    </source>
</evidence>
<dbReference type="SUPFAM" id="SSF54637">
    <property type="entry name" value="Thioesterase/thiol ester dehydrase-isomerase"/>
    <property type="match status" value="1"/>
</dbReference>
<evidence type="ECO:0000313" key="3">
    <source>
        <dbReference type="EMBL" id="UFZ05330.1"/>
    </source>
</evidence>
<dbReference type="CDD" id="cd03443">
    <property type="entry name" value="PaaI_thioesterase"/>
    <property type="match status" value="1"/>
</dbReference>
<dbReference type="Proteomes" id="UP001431010">
    <property type="component" value="Chromosome"/>
</dbReference>
<feature type="domain" description="Thioesterase" evidence="2">
    <location>
        <begin position="45"/>
        <end position="123"/>
    </location>
</feature>
<dbReference type="NCBIfam" id="TIGR00369">
    <property type="entry name" value="unchar_dom_1"/>
    <property type="match status" value="1"/>
</dbReference>
<evidence type="ECO:0000313" key="4">
    <source>
        <dbReference type="Proteomes" id="UP001431010"/>
    </source>
</evidence>
<sequence length="132" mass="14074">MTPLDKINALKMPFAELKGVTFTEASADRVVAQMLIRPDLCTLHHTIHGGAVMALADSVGAAATVINLPEDAKGTTTIESKTNFIGGAREGTVVIATATPVHRGRRTQVWQTRIETEDGKLVAVVTQTQLVL</sequence>
<dbReference type="PANTHER" id="PTHR43240">
    <property type="entry name" value="1,4-DIHYDROXY-2-NAPHTHOYL-COA THIOESTERASE 1"/>
    <property type="match status" value="1"/>
</dbReference>
<dbReference type="Pfam" id="PF03061">
    <property type="entry name" value="4HBT"/>
    <property type="match status" value="1"/>
</dbReference>
<keyword evidence="1" id="KW-0378">Hydrolase</keyword>
<dbReference type="Gene3D" id="3.10.129.10">
    <property type="entry name" value="Hotdog Thioesterase"/>
    <property type="match status" value="1"/>
</dbReference>
<proteinExistence type="predicted"/>
<gene>
    <name evidence="3" type="ORF">LQG66_03135</name>
</gene>
<organism evidence="3 4">
    <name type="scientific">Bradyrhizobium ontarionense</name>
    <dbReference type="NCBI Taxonomy" id="2898149"/>
    <lineage>
        <taxon>Bacteria</taxon>
        <taxon>Pseudomonadati</taxon>
        <taxon>Pseudomonadota</taxon>
        <taxon>Alphaproteobacteria</taxon>
        <taxon>Hyphomicrobiales</taxon>
        <taxon>Nitrobacteraceae</taxon>
        <taxon>Bradyrhizobium</taxon>
    </lineage>
</organism>